<dbReference type="RefSeq" id="WP_185368779.1">
    <property type="nucleotide sequence ID" value="NZ_BDES01000001.1"/>
</dbReference>
<comment type="caution">
    <text evidence="2">The sequence shown here is derived from an EMBL/GenBank/DDBJ whole genome shotgun (WGS) entry which is preliminary data.</text>
</comment>
<evidence type="ECO:0000313" key="2">
    <source>
        <dbReference type="EMBL" id="GCD51385.1"/>
    </source>
</evidence>
<feature type="region of interest" description="Disordered" evidence="1">
    <location>
        <begin position="1"/>
        <end position="56"/>
    </location>
</feature>
<dbReference type="Proteomes" id="UP000287300">
    <property type="component" value="Unassembled WGS sequence"/>
</dbReference>
<reference evidence="2 3" key="1">
    <citation type="submission" date="2016-06" db="EMBL/GenBank/DDBJ databases">
        <title>Acetobacter pasteurianus NBRC 3188 whole genome sequencing project.</title>
        <authorList>
            <person name="Matsutani M."/>
            <person name="Shiwa Y."/>
            <person name="Okamoto-Kainuma A."/>
            <person name="Ishikawa M."/>
            <person name="Koizumi Y."/>
            <person name="Yoshikawa H."/>
            <person name="Yakushi T."/>
            <person name="Matsushita K."/>
        </authorList>
    </citation>
    <scope>NUCLEOTIDE SEQUENCE [LARGE SCALE GENOMIC DNA]</scope>
    <source>
        <strain evidence="2 3">NBRC 3188</strain>
    </source>
</reference>
<evidence type="ECO:0000256" key="1">
    <source>
        <dbReference type="SAM" id="MobiDB-lite"/>
    </source>
</evidence>
<dbReference type="AlphaFoldDB" id="A0A401WPY5"/>
<protein>
    <submittedName>
        <fullName evidence="2">Putative phage integrase</fullName>
    </submittedName>
</protein>
<proteinExistence type="predicted"/>
<accession>A0A401WPY5</accession>
<dbReference type="EMBL" id="BDES01000001">
    <property type="protein sequence ID" value="GCD51385.1"/>
    <property type="molecule type" value="Genomic_DNA"/>
</dbReference>
<organism evidence="2 3">
    <name type="scientific">Acetobacter pasteurianus NBRC 3188</name>
    <dbReference type="NCBI Taxonomy" id="1226663"/>
    <lineage>
        <taxon>Bacteria</taxon>
        <taxon>Pseudomonadati</taxon>
        <taxon>Pseudomonadota</taxon>
        <taxon>Alphaproteobacteria</taxon>
        <taxon>Acetobacterales</taxon>
        <taxon>Acetobacteraceae</taxon>
        <taxon>Acetobacter</taxon>
    </lineage>
</organism>
<evidence type="ECO:0000313" key="3">
    <source>
        <dbReference type="Proteomes" id="UP000287300"/>
    </source>
</evidence>
<sequence length="158" mass="17325">MQKNKERLQGEANRLAAGIRSNQTLAQQAGNLPASSSSPLEEVDAEEKPVPVRPSSPRLSVMAEKFIYADIPKSPDTLKANRKTSDLFIEAFGYKPIRHITDTVAGEFFDLLASLPATHGKGKTVLPLRMVIAQAKEQGQEPVRGKTVKNHFSRMSSL</sequence>
<gene>
    <name evidence="2" type="ORF">NBRC3188_0082</name>
</gene>
<name>A0A401WPY5_ACEPA</name>
<feature type="compositionally biased region" description="Polar residues" evidence="1">
    <location>
        <begin position="20"/>
        <end position="39"/>
    </location>
</feature>